<dbReference type="GO" id="GO:0005524">
    <property type="term" value="F:ATP binding"/>
    <property type="evidence" value="ECO:0007669"/>
    <property type="project" value="UniProtKB-KW"/>
</dbReference>
<evidence type="ECO:0000256" key="6">
    <source>
        <dbReference type="ARBA" id="ARBA00023146"/>
    </source>
</evidence>
<dbReference type="EMBL" id="CAJPVJ010009881">
    <property type="protein sequence ID" value="CAG2172875.1"/>
    <property type="molecule type" value="Genomic_DNA"/>
</dbReference>
<dbReference type="Proteomes" id="UP000728032">
    <property type="component" value="Unassembled WGS sequence"/>
</dbReference>
<dbReference type="InterPro" id="IPR006195">
    <property type="entry name" value="aa-tRNA-synth_II"/>
</dbReference>
<gene>
    <name evidence="8" type="ORF">ONB1V03_LOCUS12331</name>
</gene>
<dbReference type="InterPro" id="IPR045864">
    <property type="entry name" value="aa-tRNA-synth_II/BPL/LPL"/>
</dbReference>
<dbReference type="GO" id="GO:0005739">
    <property type="term" value="C:mitochondrion"/>
    <property type="evidence" value="ECO:0007669"/>
    <property type="project" value="TreeGrafter"/>
</dbReference>
<accession>A0A7R9M8R1</accession>
<dbReference type="NCBIfam" id="TIGR00459">
    <property type="entry name" value="aspS_bact"/>
    <property type="match status" value="1"/>
</dbReference>
<dbReference type="Gene3D" id="3.30.930.10">
    <property type="entry name" value="Bira Bifunctional Protein, Domain 2"/>
    <property type="match status" value="1"/>
</dbReference>
<evidence type="ECO:0000313" key="8">
    <source>
        <dbReference type="EMBL" id="CAD7655688.1"/>
    </source>
</evidence>
<dbReference type="PANTHER" id="PTHR22594:SF5">
    <property type="entry name" value="ASPARTATE--TRNA LIGASE, MITOCHONDRIAL"/>
    <property type="match status" value="1"/>
</dbReference>
<proteinExistence type="inferred from homology"/>
<dbReference type="Gene3D" id="3.30.1360.30">
    <property type="entry name" value="GAD-like domain"/>
    <property type="match status" value="1"/>
</dbReference>
<dbReference type="GO" id="GO:0006422">
    <property type="term" value="P:aspartyl-tRNA aminoacylation"/>
    <property type="evidence" value="ECO:0007669"/>
    <property type="project" value="TreeGrafter"/>
</dbReference>
<feature type="domain" description="Aminoacyl-transfer RNA synthetases class-II family profile" evidence="7">
    <location>
        <begin position="22"/>
        <end position="440"/>
    </location>
</feature>
<sequence>NEKTRLEFRYIDLRHPKMQSILRLRSHVMNTMRQFLTQQYGFVEVETPTLFKATPGGAKEFVVPTEFKDCYYNLVQSPQQFKQLLMVGGIDRYFQIARCYRNEGTKPDRQPEFTQLDLEMSFTSSDGIMSLIEELIHSIGFVENYEPFPRMAYADAMQHYGTDKPDLRSDIKIRAVDTYEMNAPIDKDVCLTLVINDLDKDINDEILRYMDSIGDIKRELQFSGQLTHELAEDSNQLNFDGVSEAAKQCVVGQCQPSTGAHIWVVEGSKRDAYRIMGRIRADCVKLMQKYSTSGADRKLSFVWITDFPLFTPKEESAGYESTHHPFTAPRPQDSQLLRTDPGAVLGQHFDLVLNGQEVGGGSIRIHDHQMQAYVLREVLKEDIQSMRYFLDALRSGCPPHGGIALGLDRLLATVLGTDSIRDVIAFPKSAHGRDLMAGSPTAIPPVSHYQRLIESGILEVFVGIEYESNESLKAYHTLNHYHSNLLFLSRNLLIEWHSSKYTSIAVLVVLLVVIWLGDNTGVHCGCKRDADCSGDSVLLYANDSHWGAIRTPIAGQVKSTAAKPGVKLLCM</sequence>
<keyword evidence="5" id="KW-0648">Protein biosynthesis</keyword>
<keyword evidence="4" id="KW-0067">ATP-binding</keyword>
<dbReference type="AlphaFoldDB" id="A0A7R9M8R1"/>
<feature type="non-terminal residue" evidence="8">
    <location>
        <position position="571"/>
    </location>
</feature>
<dbReference type="PRINTS" id="PR01042">
    <property type="entry name" value="TRNASYNTHASP"/>
</dbReference>
<protein>
    <recommendedName>
        <fullName evidence="7">Aminoacyl-transfer RNA synthetases class-II family profile domain-containing protein</fullName>
    </recommendedName>
</protein>
<comment type="similarity">
    <text evidence="1">Belongs to the class-II aminoacyl-tRNA synthetase family. Type 1 subfamily.</text>
</comment>
<name>A0A7R9M8R1_9ACAR</name>
<dbReference type="GO" id="GO:0004815">
    <property type="term" value="F:aspartate-tRNA ligase activity"/>
    <property type="evidence" value="ECO:0007669"/>
    <property type="project" value="TreeGrafter"/>
</dbReference>
<dbReference type="PROSITE" id="PS50862">
    <property type="entry name" value="AA_TRNA_LIGASE_II"/>
    <property type="match status" value="1"/>
</dbReference>
<evidence type="ECO:0000259" key="7">
    <source>
        <dbReference type="PROSITE" id="PS50862"/>
    </source>
</evidence>
<dbReference type="Pfam" id="PF00152">
    <property type="entry name" value="tRNA-synt_2"/>
    <property type="match status" value="1"/>
</dbReference>
<evidence type="ECO:0000256" key="5">
    <source>
        <dbReference type="ARBA" id="ARBA00022917"/>
    </source>
</evidence>
<evidence type="ECO:0000256" key="1">
    <source>
        <dbReference type="ARBA" id="ARBA00006303"/>
    </source>
</evidence>
<dbReference type="InterPro" id="IPR004524">
    <property type="entry name" value="Asp-tRNA-ligase_1"/>
</dbReference>
<dbReference type="EMBL" id="OC924706">
    <property type="protein sequence ID" value="CAD7655688.1"/>
    <property type="molecule type" value="Genomic_DNA"/>
</dbReference>
<dbReference type="PANTHER" id="PTHR22594">
    <property type="entry name" value="ASPARTYL/LYSYL-TRNA SYNTHETASE"/>
    <property type="match status" value="1"/>
</dbReference>
<organism evidence="8">
    <name type="scientific">Oppiella nova</name>
    <dbReference type="NCBI Taxonomy" id="334625"/>
    <lineage>
        <taxon>Eukaryota</taxon>
        <taxon>Metazoa</taxon>
        <taxon>Ecdysozoa</taxon>
        <taxon>Arthropoda</taxon>
        <taxon>Chelicerata</taxon>
        <taxon>Arachnida</taxon>
        <taxon>Acari</taxon>
        <taxon>Acariformes</taxon>
        <taxon>Sarcoptiformes</taxon>
        <taxon>Oribatida</taxon>
        <taxon>Brachypylina</taxon>
        <taxon>Oppioidea</taxon>
        <taxon>Oppiidae</taxon>
        <taxon>Oppiella</taxon>
    </lineage>
</organism>
<dbReference type="InterPro" id="IPR004364">
    <property type="entry name" value="Aa-tRNA-synt_II"/>
</dbReference>
<keyword evidence="3" id="KW-0547">Nucleotide-binding</keyword>
<dbReference type="InterPro" id="IPR004115">
    <property type="entry name" value="GAD-like_sf"/>
</dbReference>
<keyword evidence="2" id="KW-0436">Ligase</keyword>
<dbReference type="OrthoDB" id="439710at2759"/>
<dbReference type="InterPro" id="IPR002312">
    <property type="entry name" value="Asp/Asn-tRNA-synth_IIb"/>
</dbReference>
<evidence type="ECO:0000256" key="3">
    <source>
        <dbReference type="ARBA" id="ARBA00022741"/>
    </source>
</evidence>
<evidence type="ECO:0000256" key="4">
    <source>
        <dbReference type="ARBA" id="ARBA00022840"/>
    </source>
</evidence>
<evidence type="ECO:0000313" key="9">
    <source>
        <dbReference type="Proteomes" id="UP000728032"/>
    </source>
</evidence>
<evidence type="ECO:0000256" key="2">
    <source>
        <dbReference type="ARBA" id="ARBA00022598"/>
    </source>
</evidence>
<keyword evidence="6" id="KW-0030">Aminoacyl-tRNA synthetase</keyword>
<dbReference type="SUPFAM" id="SSF55681">
    <property type="entry name" value="Class II aaRS and biotin synthetases"/>
    <property type="match status" value="1"/>
</dbReference>
<reference evidence="8" key="1">
    <citation type="submission" date="2020-11" db="EMBL/GenBank/DDBJ databases">
        <authorList>
            <person name="Tran Van P."/>
        </authorList>
    </citation>
    <scope>NUCLEOTIDE SEQUENCE</scope>
</reference>
<keyword evidence="9" id="KW-1185">Reference proteome</keyword>